<dbReference type="KEGG" id="nja:NSJP_2875"/>
<dbReference type="STRING" id="1325564.NSJP_2875"/>
<accession>A0A1W1I7P4</accession>
<dbReference type="Proteomes" id="UP000192042">
    <property type="component" value="Chromosome I"/>
</dbReference>
<evidence type="ECO:0008006" key="4">
    <source>
        <dbReference type="Google" id="ProtNLM"/>
    </source>
</evidence>
<dbReference type="Pfam" id="PF14023">
    <property type="entry name" value="Bestrophin-like"/>
    <property type="match status" value="1"/>
</dbReference>
<keyword evidence="1" id="KW-1133">Transmembrane helix</keyword>
<dbReference type="RefSeq" id="WP_080887343.1">
    <property type="nucleotide sequence ID" value="NZ_LT828648.1"/>
</dbReference>
<keyword evidence="1" id="KW-0812">Transmembrane</keyword>
<gene>
    <name evidence="2" type="ORF">NSJP_2875</name>
</gene>
<name>A0A1W1I7P4_9BACT</name>
<feature type="transmembrane region" description="Helical" evidence="1">
    <location>
        <begin position="212"/>
        <end position="232"/>
    </location>
</feature>
<dbReference type="OrthoDB" id="116415at2"/>
<reference evidence="2 3" key="1">
    <citation type="submission" date="2017-03" db="EMBL/GenBank/DDBJ databases">
        <authorList>
            <person name="Afonso C.L."/>
            <person name="Miller P.J."/>
            <person name="Scott M.A."/>
            <person name="Spackman E."/>
            <person name="Goraichik I."/>
            <person name="Dimitrov K.M."/>
            <person name="Suarez D.L."/>
            <person name="Swayne D.E."/>
        </authorList>
    </citation>
    <scope>NUCLEOTIDE SEQUENCE [LARGE SCALE GENOMIC DNA]</scope>
    <source>
        <strain evidence="2">Genome sequencing of Nitrospira japonica strain NJ11</strain>
    </source>
</reference>
<evidence type="ECO:0000256" key="1">
    <source>
        <dbReference type="SAM" id="Phobius"/>
    </source>
</evidence>
<feature type="transmembrane region" description="Helical" evidence="1">
    <location>
        <begin position="183"/>
        <end position="206"/>
    </location>
</feature>
<sequence length="257" mass="28357">MSYNASTELLLVGLFAGMMIALVIGQRLGRRDRSEDTDSTLLRLTAVEAAIFGLMGLMIAFTFSGAADRYEMRRQLVVDEANNIGTAYLRLDLLPASKQPALREQYRQYVKARLGAYRGSDLDMSNAEMAKVAALQQDMWSGTVAALEAVDPEFVDFVLSPLNDLIEITTSRTIAALSHTPKLIMAMLLLLSLVCSLLAGYVIAGIQTRQVGLHLLAFAFVMTATIFLIIDLDYPRDGIIRLDFADKALEDLLVRMK</sequence>
<proteinExistence type="predicted"/>
<feature type="transmembrane region" description="Helical" evidence="1">
    <location>
        <begin position="49"/>
        <end position="67"/>
    </location>
</feature>
<dbReference type="EMBL" id="LT828648">
    <property type="protein sequence ID" value="SLM49042.1"/>
    <property type="molecule type" value="Genomic_DNA"/>
</dbReference>
<keyword evidence="1" id="KW-0472">Membrane</keyword>
<evidence type="ECO:0000313" key="2">
    <source>
        <dbReference type="EMBL" id="SLM49042.1"/>
    </source>
</evidence>
<dbReference type="AlphaFoldDB" id="A0A1W1I7P4"/>
<evidence type="ECO:0000313" key="3">
    <source>
        <dbReference type="Proteomes" id="UP000192042"/>
    </source>
</evidence>
<organism evidence="2 3">
    <name type="scientific">Nitrospira japonica</name>
    <dbReference type="NCBI Taxonomy" id="1325564"/>
    <lineage>
        <taxon>Bacteria</taxon>
        <taxon>Pseudomonadati</taxon>
        <taxon>Nitrospirota</taxon>
        <taxon>Nitrospiria</taxon>
        <taxon>Nitrospirales</taxon>
        <taxon>Nitrospiraceae</taxon>
        <taxon>Nitrospira</taxon>
    </lineage>
</organism>
<protein>
    <recommendedName>
        <fullName evidence="4">DUF4239 domain-containing protein</fullName>
    </recommendedName>
</protein>
<keyword evidence="3" id="KW-1185">Reference proteome</keyword>
<dbReference type="InterPro" id="IPR025333">
    <property type="entry name" value="DUF4239"/>
</dbReference>